<protein>
    <recommendedName>
        <fullName evidence="4">HTH marR-type domain-containing protein</fullName>
    </recommendedName>
</protein>
<evidence type="ECO:0000313" key="2">
    <source>
        <dbReference type="EMBL" id="PCD02379.1"/>
    </source>
</evidence>
<accession>A0A2A4B3L8</accession>
<organism evidence="2 3">
    <name type="scientific">Sphingomonas spermidinifaciens</name>
    <dbReference type="NCBI Taxonomy" id="1141889"/>
    <lineage>
        <taxon>Bacteria</taxon>
        <taxon>Pseudomonadati</taxon>
        <taxon>Pseudomonadota</taxon>
        <taxon>Alphaproteobacteria</taxon>
        <taxon>Sphingomonadales</taxon>
        <taxon>Sphingomonadaceae</taxon>
        <taxon>Sphingomonas</taxon>
    </lineage>
</organism>
<dbReference type="Proteomes" id="UP000218366">
    <property type="component" value="Unassembled WGS sequence"/>
</dbReference>
<dbReference type="SUPFAM" id="SSF46785">
    <property type="entry name" value="Winged helix' DNA-binding domain"/>
    <property type="match status" value="1"/>
</dbReference>
<dbReference type="InterPro" id="IPR036390">
    <property type="entry name" value="WH_DNA-bd_sf"/>
</dbReference>
<sequence>MHQYRLRIETIFWECLMDGSTSYLGALELDERVVVAIGDGPGTEAAVEAARASGARVAGRVSLAEGPGRLAMQARLHVLTLDLPGGEPDAATIAALDAAAAAAHRHDALVIASCPVDALDLVASSLEGVRAALLCEPTLVDRVAAFALAGPPPRTLHDAARDSDQRRLRQLNDEVARIAETLARLARTDPGTAMLGSQVADRAPPYRAVPDEGEPAIDPADVRAAIRARRMRDQFFEGDLFADPAWDMLLDLYAAHLEHQRVSVSSLCIAAAVPATTALRWITTMREAGLFERHDDPFDRRRAYVGLSETAITGMRRYCAAVRRAGLSIA</sequence>
<dbReference type="InterPro" id="IPR036388">
    <property type="entry name" value="WH-like_DNA-bd_sf"/>
</dbReference>
<keyword evidence="3" id="KW-1185">Reference proteome</keyword>
<dbReference type="AlphaFoldDB" id="A0A2A4B3L8"/>
<evidence type="ECO:0000256" key="1">
    <source>
        <dbReference type="SAM" id="Coils"/>
    </source>
</evidence>
<comment type="caution">
    <text evidence="2">The sequence shown here is derived from an EMBL/GenBank/DDBJ whole genome shotgun (WGS) entry which is preliminary data.</text>
</comment>
<gene>
    <name evidence="2" type="ORF">COC42_13185</name>
</gene>
<name>A0A2A4B3L8_9SPHN</name>
<reference evidence="2" key="1">
    <citation type="submission" date="2017-09" db="EMBL/GenBank/DDBJ databases">
        <title>Sphingomonas spermidinifaciens 9NM-10, whole genome shotgun sequence.</title>
        <authorList>
            <person name="Feng G."/>
            <person name="Zhu H."/>
        </authorList>
    </citation>
    <scope>NUCLEOTIDE SEQUENCE [LARGE SCALE GENOMIC DNA]</scope>
    <source>
        <strain evidence="2">9NM-10</strain>
    </source>
</reference>
<evidence type="ECO:0008006" key="4">
    <source>
        <dbReference type="Google" id="ProtNLM"/>
    </source>
</evidence>
<proteinExistence type="predicted"/>
<dbReference type="EMBL" id="NWMW01000002">
    <property type="protein sequence ID" value="PCD02379.1"/>
    <property type="molecule type" value="Genomic_DNA"/>
</dbReference>
<evidence type="ECO:0000313" key="3">
    <source>
        <dbReference type="Proteomes" id="UP000218366"/>
    </source>
</evidence>
<keyword evidence="1" id="KW-0175">Coiled coil</keyword>
<dbReference type="Gene3D" id="1.10.10.10">
    <property type="entry name" value="Winged helix-like DNA-binding domain superfamily/Winged helix DNA-binding domain"/>
    <property type="match status" value="1"/>
</dbReference>
<feature type="coiled-coil region" evidence="1">
    <location>
        <begin position="161"/>
        <end position="188"/>
    </location>
</feature>